<gene>
    <name evidence="2" type="ORF">SAMN02910297_01815</name>
</gene>
<keyword evidence="1" id="KW-1133">Transmembrane helix</keyword>
<evidence type="ECO:0000313" key="2">
    <source>
        <dbReference type="EMBL" id="SFL81231.1"/>
    </source>
</evidence>
<dbReference type="OrthoDB" id="78424at2157"/>
<dbReference type="InterPro" id="IPR025098">
    <property type="entry name" value="DUF4013"/>
</dbReference>
<dbReference type="EMBL" id="FOTL01000043">
    <property type="protein sequence ID" value="SFL81231.1"/>
    <property type="molecule type" value="Genomic_DNA"/>
</dbReference>
<dbReference type="Proteomes" id="UP000183442">
    <property type="component" value="Unassembled WGS sequence"/>
</dbReference>
<protein>
    <recommendedName>
        <fullName evidence="4">DUF4013 domain-containing protein</fullName>
    </recommendedName>
</protein>
<feature type="transmembrane region" description="Helical" evidence="1">
    <location>
        <begin position="105"/>
        <end position="123"/>
    </location>
</feature>
<feature type="transmembrane region" description="Helical" evidence="1">
    <location>
        <begin position="179"/>
        <end position="200"/>
    </location>
</feature>
<dbReference type="Pfam" id="PF13197">
    <property type="entry name" value="DUF4013"/>
    <property type="match status" value="1"/>
</dbReference>
<reference evidence="3" key="1">
    <citation type="submission" date="2016-10" db="EMBL/GenBank/DDBJ databases">
        <authorList>
            <person name="Varghese N."/>
        </authorList>
    </citation>
    <scope>NUCLEOTIDE SEQUENCE [LARGE SCALE GENOMIC DNA]</scope>
    <source>
        <strain evidence="3">DSM 16632</strain>
    </source>
</reference>
<feature type="transmembrane region" description="Helical" evidence="1">
    <location>
        <begin position="129"/>
        <end position="148"/>
    </location>
</feature>
<accession>A0A1I4KRH1</accession>
<proteinExistence type="predicted"/>
<feature type="transmembrane region" description="Helical" evidence="1">
    <location>
        <begin position="21"/>
        <end position="46"/>
    </location>
</feature>
<organism evidence="2 3">
    <name type="scientific">Methanobrevibacter olleyae</name>
    <dbReference type="NCBI Taxonomy" id="294671"/>
    <lineage>
        <taxon>Archaea</taxon>
        <taxon>Methanobacteriati</taxon>
        <taxon>Methanobacteriota</taxon>
        <taxon>Methanomada group</taxon>
        <taxon>Methanobacteria</taxon>
        <taxon>Methanobacteriales</taxon>
        <taxon>Methanobacteriaceae</taxon>
        <taxon>Methanobrevibacter</taxon>
    </lineage>
</organism>
<evidence type="ECO:0000256" key="1">
    <source>
        <dbReference type="SAM" id="Phobius"/>
    </source>
</evidence>
<feature type="transmembrane region" description="Helical" evidence="1">
    <location>
        <begin position="52"/>
        <end position="77"/>
    </location>
</feature>
<evidence type="ECO:0000313" key="3">
    <source>
        <dbReference type="Proteomes" id="UP000183442"/>
    </source>
</evidence>
<dbReference type="RefSeq" id="WP_074798927.1">
    <property type="nucleotide sequence ID" value="NZ_FOTL01000043.1"/>
</dbReference>
<keyword evidence="1" id="KW-0812">Transmembrane</keyword>
<keyword evidence="1" id="KW-0472">Membrane</keyword>
<dbReference type="AlphaFoldDB" id="A0A1I4KRH1"/>
<sequence length="235" mass="25134">MEISEIITESLRYPINNIKALVIYVVLCIVAFFALIITGVGIGIVATTDSVALAGGLGIIGIIIAFAVLLLIAGYILDVIKIAINREDGAPEIDPVRQIINGAKLVVVSFVYMIIPIILMAILAAINEYLAIVGIIIFIFFALALMMGQCRLAKTESLGYALNIGEALKDISEIGIVKVLLVIIIVGIIGVVLSLIGSLIAQYSEIIGGILTSIFSVYIAFFQNRAYGLLYSDIE</sequence>
<name>A0A1I4KRH1_METOL</name>
<feature type="transmembrane region" description="Helical" evidence="1">
    <location>
        <begin position="206"/>
        <end position="222"/>
    </location>
</feature>
<evidence type="ECO:0008006" key="4">
    <source>
        <dbReference type="Google" id="ProtNLM"/>
    </source>
</evidence>